<evidence type="ECO:0000259" key="3">
    <source>
        <dbReference type="Pfam" id="PF00850"/>
    </source>
</evidence>
<protein>
    <submittedName>
        <fullName evidence="4">Acetoin utilization deacetylase AcuC-like enzyme</fullName>
    </submittedName>
</protein>
<comment type="similarity">
    <text evidence="1">Belongs to the histone deacetylase family.</text>
</comment>
<feature type="domain" description="Histone deacetylase" evidence="3">
    <location>
        <begin position="42"/>
        <end position="311"/>
    </location>
</feature>
<dbReference type="CDD" id="cd09993">
    <property type="entry name" value="HDAC_classIV"/>
    <property type="match status" value="1"/>
</dbReference>
<sequence>MIFEDKNYLVLRIFVGYKKQRTLLKIAHHPAYIHPLREGHRFPMIKYELIPEQLLYEGIVKPLNFFEPKLADFETCCLAHDSAYVQSLFELTLDAKMIRRIGFPLSESLVERERYILDGTIQSALFAQQYGISFNTAGGTHHAGYDYGEGFCLMNDQAVAAQYLLHHGLAKKILIIDLDVHQGNGTAHIFRNEPDIFTFSMHGAKNFPFIKEKSDLDVELQDGIEDEDYLDLLQKNLEIVFATAKPDFVFYQAGVDILSSDKLGKLKVSTEGCRQRDSIVFNASKNLGLPVQTSMGGGYSVYIRDIVNAHVATYKLAIDIFNL</sequence>
<proteinExistence type="inferred from homology"/>
<gene>
    <name evidence="4" type="ORF">EDC17_10368</name>
</gene>
<dbReference type="Proteomes" id="UP000295197">
    <property type="component" value="Unassembled WGS sequence"/>
</dbReference>
<dbReference type="GO" id="GO:0040029">
    <property type="term" value="P:epigenetic regulation of gene expression"/>
    <property type="evidence" value="ECO:0007669"/>
    <property type="project" value="TreeGrafter"/>
</dbReference>
<dbReference type="InterPro" id="IPR023801">
    <property type="entry name" value="His_deacetylse_dom"/>
</dbReference>
<dbReference type="InterPro" id="IPR044150">
    <property type="entry name" value="HDAC_classIV"/>
</dbReference>
<dbReference type="Pfam" id="PF00850">
    <property type="entry name" value="Hist_deacetyl"/>
    <property type="match status" value="1"/>
</dbReference>
<dbReference type="Gene3D" id="3.40.800.20">
    <property type="entry name" value="Histone deacetylase domain"/>
    <property type="match status" value="1"/>
</dbReference>
<accession>A0A4R3VVL9</accession>
<dbReference type="GO" id="GO:0016787">
    <property type="term" value="F:hydrolase activity"/>
    <property type="evidence" value="ECO:0007669"/>
    <property type="project" value="UniProtKB-KW"/>
</dbReference>
<evidence type="ECO:0000256" key="1">
    <source>
        <dbReference type="ARBA" id="ARBA00005947"/>
    </source>
</evidence>
<dbReference type="AlphaFoldDB" id="A0A4R3VVL9"/>
<dbReference type="SUPFAM" id="SSF52768">
    <property type="entry name" value="Arginase/deacetylase"/>
    <property type="match status" value="1"/>
</dbReference>
<evidence type="ECO:0000256" key="2">
    <source>
        <dbReference type="ARBA" id="ARBA00022801"/>
    </source>
</evidence>
<dbReference type="InterPro" id="IPR023696">
    <property type="entry name" value="Ureohydrolase_dom_sf"/>
</dbReference>
<dbReference type="PRINTS" id="PR01270">
    <property type="entry name" value="HDASUPER"/>
</dbReference>
<dbReference type="EMBL" id="SMBZ01000036">
    <property type="protein sequence ID" value="TCV10163.1"/>
    <property type="molecule type" value="Genomic_DNA"/>
</dbReference>
<dbReference type="InterPro" id="IPR037138">
    <property type="entry name" value="His_deacetylse_dom_sf"/>
</dbReference>
<keyword evidence="2" id="KW-0378">Hydrolase</keyword>
<dbReference type="InterPro" id="IPR000286">
    <property type="entry name" value="HDACs"/>
</dbReference>
<evidence type="ECO:0000313" key="5">
    <source>
        <dbReference type="Proteomes" id="UP000295197"/>
    </source>
</evidence>
<name>A0A4R3VVL9_9SPHI</name>
<reference evidence="4 5" key="1">
    <citation type="submission" date="2019-03" db="EMBL/GenBank/DDBJ databases">
        <title>Genomic Encyclopedia of Type Strains, Phase IV (KMG-IV): sequencing the most valuable type-strain genomes for metagenomic binning, comparative biology and taxonomic classification.</title>
        <authorList>
            <person name="Goeker M."/>
        </authorList>
    </citation>
    <scope>NUCLEOTIDE SEQUENCE [LARGE SCALE GENOMIC DNA]</scope>
    <source>
        <strain evidence="4 5">DSM 22362</strain>
    </source>
</reference>
<keyword evidence="5" id="KW-1185">Reference proteome</keyword>
<evidence type="ECO:0000313" key="4">
    <source>
        <dbReference type="EMBL" id="TCV10163.1"/>
    </source>
</evidence>
<dbReference type="PANTHER" id="PTHR10625:SF19">
    <property type="entry name" value="HISTONE DEACETYLASE 12"/>
    <property type="match status" value="1"/>
</dbReference>
<organism evidence="4 5">
    <name type="scientific">Sphingobacterium alimentarium</name>
    <dbReference type="NCBI Taxonomy" id="797292"/>
    <lineage>
        <taxon>Bacteria</taxon>
        <taxon>Pseudomonadati</taxon>
        <taxon>Bacteroidota</taxon>
        <taxon>Sphingobacteriia</taxon>
        <taxon>Sphingobacteriales</taxon>
        <taxon>Sphingobacteriaceae</taxon>
        <taxon>Sphingobacterium</taxon>
    </lineage>
</organism>
<dbReference type="PANTHER" id="PTHR10625">
    <property type="entry name" value="HISTONE DEACETYLASE HDAC1-RELATED"/>
    <property type="match status" value="1"/>
</dbReference>
<comment type="caution">
    <text evidence="4">The sequence shown here is derived from an EMBL/GenBank/DDBJ whole genome shotgun (WGS) entry which is preliminary data.</text>
</comment>
<dbReference type="GO" id="GO:0004407">
    <property type="term" value="F:histone deacetylase activity"/>
    <property type="evidence" value="ECO:0007669"/>
    <property type="project" value="InterPro"/>
</dbReference>